<dbReference type="GO" id="GO:0004135">
    <property type="term" value="F:amylo-alpha-1,6-glucosidase activity"/>
    <property type="evidence" value="ECO:0007669"/>
    <property type="project" value="InterPro"/>
</dbReference>
<organism evidence="2 3">
    <name type="scientific">Plutella xylostella</name>
    <name type="common">Diamondback moth</name>
    <name type="synonym">Plutella maculipennis</name>
    <dbReference type="NCBI Taxonomy" id="51655"/>
    <lineage>
        <taxon>Eukaryota</taxon>
        <taxon>Metazoa</taxon>
        <taxon>Ecdysozoa</taxon>
        <taxon>Arthropoda</taxon>
        <taxon>Hexapoda</taxon>
        <taxon>Insecta</taxon>
        <taxon>Pterygota</taxon>
        <taxon>Neoptera</taxon>
        <taxon>Endopterygota</taxon>
        <taxon>Lepidoptera</taxon>
        <taxon>Glossata</taxon>
        <taxon>Ditrysia</taxon>
        <taxon>Yponomeutoidea</taxon>
        <taxon>Plutellidae</taxon>
        <taxon>Plutella</taxon>
    </lineage>
</organism>
<dbReference type="PANTHER" id="PTHR10569:SF2">
    <property type="entry name" value="GLYCOGEN DEBRANCHING ENZYME"/>
    <property type="match status" value="1"/>
</dbReference>
<feature type="domain" description="Glycogen debranching enzyme C-terminal" evidence="1">
    <location>
        <begin position="54"/>
        <end position="101"/>
    </location>
</feature>
<keyword evidence="3" id="KW-1185">Reference proteome</keyword>
<comment type="caution">
    <text evidence="2">The sequence shown here is derived from an EMBL/GenBank/DDBJ whole genome shotgun (WGS) entry which is preliminary data.</text>
</comment>
<dbReference type="InterPro" id="IPR010401">
    <property type="entry name" value="AGL/Gdb1"/>
</dbReference>
<protein>
    <submittedName>
        <fullName evidence="2">(diamondback moth) hypothetical protein</fullName>
    </submittedName>
</protein>
<gene>
    <name evidence="2" type="ORF">PLXY2_LOCUS8727</name>
</gene>
<evidence type="ECO:0000259" key="1">
    <source>
        <dbReference type="Pfam" id="PF06202"/>
    </source>
</evidence>
<evidence type="ECO:0000313" key="2">
    <source>
        <dbReference type="EMBL" id="CAG9126746.1"/>
    </source>
</evidence>
<accession>A0A8S4FE30</accession>
<dbReference type="PANTHER" id="PTHR10569">
    <property type="entry name" value="GLYCOGEN DEBRANCHING ENZYME"/>
    <property type="match status" value="1"/>
</dbReference>
<name>A0A8S4FE30_PLUXY</name>
<dbReference type="InterPro" id="IPR032790">
    <property type="entry name" value="GDE_C"/>
</dbReference>
<dbReference type="AlphaFoldDB" id="A0A8S4FE30"/>
<dbReference type="GO" id="GO:0005980">
    <property type="term" value="P:glycogen catabolic process"/>
    <property type="evidence" value="ECO:0007669"/>
    <property type="project" value="InterPro"/>
</dbReference>
<dbReference type="EMBL" id="CAJHNJ030000033">
    <property type="protein sequence ID" value="CAG9126746.1"/>
    <property type="molecule type" value="Genomic_DNA"/>
</dbReference>
<reference evidence="2" key="1">
    <citation type="submission" date="2020-11" db="EMBL/GenBank/DDBJ databases">
        <authorList>
            <person name="Whiteford S."/>
        </authorList>
    </citation>
    <scope>NUCLEOTIDE SEQUENCE</scope>
</reference>
<dbReference type="Proteomes" id="UP000653454">
    <property type="component" value="Unassembled WGS sequence"/>
</dbReference>
<proteinExistence type="predicted"/>
<dbReference type="Pfam" id="PF06202">
    <property type="entry name" value="GDE_C"/>
    <property type="match status" value="1"/>
</dbReference>
<sequence length="127" mass="12645">MSVTCGVLCAGGARVQLPPGPGVGLGAGLLPARAASAGRRGGGRGGGGGAARAEVRAALGGAWAALQASPWRGVPELTQAGGRPCPHACPTQAWSSATLLEVTTTSSSLYLPFLTLPERTKCYKFSV</sequence>
<dbReference type="GO" id="GO:0004134">
    <property type="term" value="F:4-alpha-glucanotransferase activity"/>
    <property type="evidence" value="ECO:0007669"/>
    <property type="project" value="InterPro"/>
</dbReference>
<evidence type="ECO:0000313" key="3">
    <source>
        <dbReference type="Proteomes" id="UP000653454"/>
    </source>
</evidence>